<dbReference type="RefSeq" id="WP_128508757.1">
    <property type="nucleotide sequence ID" value="NZ_QUAC01000162.1"/>
</dbReference>
<evidence type="ECO:0000313" key="3">
    <source>
        <dbReference type="Proteomes" id="UP000262477"/>
    </source>
</evidence>
<evidence type="ECO:0008006" key="4">
    <source>
        <dbReference type="Google" id="ProtNLM"/>
    </source>
</evidence>
<keyword evidence="3" id="KW-1185">Reference proteome</keyword>
<feature type="compositionally biased region" description="Basic residues" evidence="1">
    <location>
        <begin position="106"/>
        <end position="115"/>
    </location>
</feature>
<proteinExistence type="predicted"/>
<dbReference type="AlphaFoldDB" id="A0A371Q1K7"/>
<protein>
    <recommendedName>
        <fullName evidence="4">C2H2-type domain-containing protein</fullName>
    </recommendedName>
</protein>
<reference evidence="2 3" key="1">
    <citation type="submission" date="2018-08" db="EMBL/GenBank/DDBJ databases">
        <title>Streptomyces NEAU-D10 sp. nov., a novel Actinomycete isolated from soil.</title>
        <authorList>
            <person name="Jin L."/>
        </authorList>
    </citation>
    <scope>NUCLEOTIDE SEQUENCE [LARGE SCALE GENOMIC DNA]</scope>
    <source>
        <strain evidence="2 3">NEAU-D10</strain>
    </source>
</reference>
<feature type="region of interest" description="Disordered" evidence="1">
    <location>
        <begin position="106"/>
        <end position="129"/>
    </location>
</feature>
<name>A0A371Q1K7_STRIH</name>
<dbReference type="OrthoDB" id="3872345at2"/>
<gene>
    <name evidence="2" type="ORF">DY245_20860</name>
</gene>
<dbReference type="Proteomes" id="UP000262477">
    <property type="component" value="Unassembled WGS sequence"/>
</dbReference>
<accession>A0A371Q1K7</accession>
<comment type="caution">
    <text evidence="2">The sequence shown here is derived from an EMBL/GenBank/DDBJ whole genome shotgun (WGS) entry which is preliminary data.</text>
</comment>
<evidence type="ECO:0000313" key="2">
    <source>
        <dbReference type="EMBL" id="REK88539.1"/>
    </source>
</evidence>
<evidence type="ECO:0000256" key="1">
    <source>
        <dbReference type="SAM" id="MobiDB-lite"/>
    </source>
</evidence>
<sequence>MSEIAKTTGVSTTSGVHPIPQPEAAAHEAYSFACMKCGYGWEQAYEIVHQVDGKGELHVVYYADGERVPSPLTCPTCLNCGTNVVRIMRSGQVSMVSDAIANMHQRHNGNQKKKQPASEGAADCGGSTAEGADGGRHHWHLSDLLHPFQSHRK</sequence>
<dbReference type="EMBL" id="QUAC01000162">
    <property type="protein sequence ID" value="REK88539.1"/>
    <property type="molecule type" value="Genomic_DNA"/>
</dbReference>
<organism evidence="2 3">
    <name type="scientific">Streptomyces inhibens</name>
    <dbReference type="NCBI Taxonomy" id="2293571"/>
    <lineage>
        <taxon>Bacteria</taxon>
        <taxon>Bacillati</taxon>
        <taxon>Actinomycetota</taxon>
        <taxon>Actinomycetes</taxon>
        <taxon>Kitasatosporales</taxon>
        <taxon>Streptomycetaceae</taxon>
        <taxon>Streptomyces</taxon>
    </lineage>
</organism>